<dbReference type="OrthoDB" id="9795089at2"/>
<reference evidence="4 5" key="1">
    <citation type="submission" date="2020-01" db="EMBL/GenBank/DDBJ databases">
        <title>Frigidibacter albus SP32T (=CGMCC 1.13995T).</title>
        <authorList>
            <person name="Liao X."/>
        </authorList>
    </citation>
    <scope>NUCLEOTIDE SEQUENCE [LARGE SCALE GENOMIC DNA]</scope>
    <source>
        <strain evidence="4 5">SP32</strain>
    </source>
</reference>
<dbReference type="RefSeq" id="WP_161348330.1">
    <property type="nucleotide sequence ID" value="NZ_BMGW01000013.1"/>
</dbReference>
<sequence length="454" mass="46922">MTGGPSIAATMAAEILALQPEAVSDDVLDKAALCLMDYLGAAYEARDLPWSRQARFRHRAVDQGAASIGLGRLTAPQDAAFANAVAAHGLVREDMHVGSVAHLGVVVWPALLADLAQLGRPVGGRKLLAAAVAGYEAGAVLGTALMTAELARLFRPTGLIGPFAAVAALCHFRGLTAEQTTSALSLAVNCAAGLNQWPASGGSDMYFHTGFAARNALVCADLAESGAFATREIIEGEAGLFRAFARQEPRRLPALFAGGFEIVKVFHKQAPACNFAQTPSQAALAVRLKVPGTSANVASVHIEATRAALLYPGCDASGPFGTMLAAKMSIQFGVAAAVARGSIGAGNYADLEDPEIARLIASTTLAENPELTVAYPQRQPAAVTLVLQDGTRIREALDDVIAAPAAMVRGRFKAAADEALGPGRAADLTAFIDALASSADALPLNALQLPRIQQ</sequence>
<dbReference type="InterPro" id="IPR045337">
    <property type="entry name" value="MmgE_PrpD_C"/>
</dbReference>
<feature type="domain" description="MmgE/PrpD C-terminal" evidence="3">
    <location>
        <begin position="271"/>
        <end position="396"/>
    </location>
</feature>
<evidence type="ECO:0000259" key="3">
    <source>
        <dbReference type="Pfam" id="PF19305"/>
    </source>
</evidence>
<keyword evidence="5" id="KW-1185">Reference proteome</keyword>
<dbReference type="GO" id="GO:0016829">
    <property type="term" value="F:lyase activity"/>
    <property type="evidence" value="ECO:0007669"/>
    <property type="project" value="InterPro"/>
</dbReference>
<evidence type="ECO:0000259" key="2">
    <source>
        <dbReference type="Pfam" id="PF03972"/>
    </source>
</evidence>
<dbReference type="PANTHER" id="PTHR16943:SF8">
    <property type="entry name" value="2-METHYLCITRATE DEHYDRATASE"/>
    <property type="match status" value="1"/>
</dbReference>
<dbReference type="EMBL" id="WWNR01000013">
    <property type="protein sequence ID" value="MZQ90946.1"/>
    <property type="molecule type" value="Genomic_DNA"/>
</dbReference>
<organism evidence="4 5">
    <name type="scientific">Frigidibacter albus</name>
    <dbReference type="NCBI Taxonomy" id="1465486"/>
    <lineage>
        <taxon>Bacteria</taxon>
        <taxon>Pseudomonadati</taxon>
        <taxon>Pseudomonadota</taxon>
        <taxon>Alphaproteobacteria</taxon>
        <taxon>Rhodobacterales</taxon>
        <taxon>Paracoccaceae</taxon>
        <taxon>Frigidibacter</taxon>
    </lineage>
</organism>
<dbReference type="Gene3D" id="3.30.1330.120">
    <property type="entry name" value="2-methylcitrate dehydratase PrpD"/>
    <property type="match status" value="1"/>
</dbReference>
<dbReference type="AlphaFoldDB" id="A0A6L8VMD9"/>
<dbReference type="PANTHER" id="PTHR16943">
    <property type="entry name" value="2-METHYLCITRATE DEHYDRATASE-RELATED"/>
    <property type="match status" value="1"/>
</dbReference>
<evidence type="ECO:0000256" key="1">
    <source>
        <dbReference type="ARBA" id="ARBA00006174"/>
    </source>
</evidence>
<dbReference type="Pfam" id="PF03972">
    <property type="entry name" value="MmgE_PrpD_N"/>
    <property type="match status" value="1"/>
</dbReference>
<dbReference type="InterPro" id="IPR045336">
    <property type="entry name" value="MmgE_PrpD_N"/>
</dbReference>
<dbReference type="Pfam" id="PF19305">
    <property type="entry name" value="MmgE_PrpD_C"/>
    <property type="match status" value="1"/>
</dbReference>
<evidence type="ECO:0000313" key="5">
    <source>
        <dbReference type="Proteomes" id="UP000477083"/>
    </source>
</evidence>
<protein>
    <submittedName>
        <fullName evidence="4">MmgE/PrpD family protein</fullName>
    </submittedName>
</protein>
<feature type="domain" description="MmgE/PrpD N-terminal" evidence="2">
    <location>
        <begin position="11"/>
        <end position="248"/>
    </location>
</feature>
<proteinExistence type="inferred from homology"/>
<dbReference type="Proteomes" id="UP000477083">
    <property type="component" value="Unassembled WGS sequence"/>
</dbReference>
<evidence type="ECO:0000313" key="4">
    <source>
        <dbReference type="EMBL" id="MZQ90946.1"/>
    </source>
</evidence>
<gene>
    <name evidence="4" type="ORF">GS660_17780</name>
</gene>
<dbReference type="InterPro" id="IPR005656">
    <property type="entry name" value="MmgE_PrpD"/>
</dbReference>
<accession>A0A6L8VMD9</accession>
<name>A0A6L8VMD9_9RHOB</name>
<comment type="caution">
    <text evidence="4">The sequence shown here is derived from an EMBL/GenBank/DDBJ whole genome shotgun (WGS) entry which is preliminary data.</text>
</comment>
<dbReference type="InterPro" id="IPR042183">
    <property type="entry name" value="MmgE/PrpD_sf_1"/>
</dbReference>
<dbReference type="InterPro" id="IPR042188">
    <property type="entry name" value="MmgE/PrpD_sf_2"/>
</dbReference>
<dbReference type="Gene3D" id="1.10.4100.10">
    <property type="entry name" value="2-methylcitrate dehydratase PrpD"/>
    <property type="match status" value="1"/>
</dbReference>
<dbReference type="SUPFAM" id="SSF103378">
    <property type="entry name" value="2-methylcitrate dehydratase PrpD"/>
    <property type="match status" value="1"/>
</dbReference>
<dbReference type="InterPro" id="IPR036148">
    <property type="entry name" value="MmgE/PrpD_sf"/>
</dbReference>
<comment type="similarity">
    <text evidence="1">Belongs to the PrpD family.</text>
</comment>